<dbReference type="UniPathway" id="UPA00084">
    <property type="reaction ID" value="UER00504"/>
</dbReference>
<dbReference type="GO" id="GO:0008962">
    <property type="term" value="F:phosphatidylglycerophosphatase activity"/>
    <property type="evidence" value="ECO:0007669"/>
    <property type="project" value="UniProtKB-EC"/>
</dbReference>
<gene>
    <name evidence="4" type="ordered locus">Hhal_0894</name>
</gene>
<dbReference type="RefSeq" id="WP_011813693.1">
    <property type="nucleotide sequence ID" value="NC_008789.1"/>
</dbReference>
<sequence>MSTPFRLRRPLHWLATGGGLGLAPRAPGTFGTLAALPLFALLYPAPLAVYLLATLAVVVGGIWICGRAADEVGVHDHPAIVWDEVGGYLVAALPLVTGFGVFSVWLDAALLFLLFRFFDAVKPGPIRWLDRHLHGGLGIMADDVAAGAAAAAVWYASVVLLTPLAG</sequence>
<feature type="domain" description="YutG/PgpA" evidence="3">
    <location>
        <begin position="13"/>
        <end position="156"/>
    </location>
</feature>
<keyword evidence="1" id="KW-0442">Lipid degradation</keyword>
<keyword evidence="1" id="KW-0443">Lipid metabolism</keyword>
<dbReference type="GO" id="GO:0046872">
    <property type="term" value="F:metal ion binding"/>
    <property type="evidence" value="ECO:0007669"/>
    <property type="project" value="UniProtKB-KW"/>
</dbReference>
<dbReference type="SUPFAM" id="SSF101307">
    <property type="entry name" value="YutG-like"/>
    <property type="match status" value="1"/>
</dbReference>
<organism evidence="4 5">
    <name type="scientific">Halorhodospira halophila (strain DSM 244 / SL1)</name>
    <name type="common">Ectothiorhodospira halophila (strain DSM 244 / SL1)</name>
    <dbReference type="NCBI Taxonomy" id="349124"/>
    <lineage>
        <taxon>Bacteria</taxon>
        <taxon>Pseudomonadati</taxon>
        <taxon>Pseudomonadota</taxon>
        <taxon>Gammaproteobacteria</taxon>
        <taxon>Chromatiales</taxon>
        <taxon>Ectothiorhodospiraceae</taxon>
        <taxon>Halorhodospira</taxon>
    </lineage>
</organism>
<dbReference type="PANTHER" id="PTHR36305">
    <property type="entry name" value="PHOSPHATIDYLGLYCEROPHOSPHATASE A"/>
    <property type="match status" value="1"/>
</dbReference>
<dbReference type="CDD" id="cd06971">
    <property type="entry name" value="PgpA"/>
    <property type="match status" value="1"/>
</dbReference>
<keyword evidence="1" id="KW-1208">Phospholipid metabolism</keyword>
<comment type="catalytic activity">
    <reaction evidence="1">
        <text>a 1,2-diacyl-sn-glycero-3-phospho-(1'-sn-glycero-3'-phosphate) + H2O = a 1,2-diacyl-sn-glycero-3-phospho-(1'-sn-glycerol) + phosphate</text>
        <dbReference type="Rhea" id="RHEA:33751"/>
        <dbReference type="ChEBI" id="CHEBI:15377"/>
        <dbReference type="ChEBI" id="CHEBI:43474"/>
        <dbReference type="ChEBI" id="CHEBI:60110"/>
        <dbReference type="ChEBI" id="CHEBI:64716"/>
        <dbReference type="EC" id="3.1.3.27"/>
    </reaction>
</comment>
<dbReference type="OrthoDB" id="9804091at2"/>
<accession>A1WVF8</accession>
<dbReference type="eggNOG" id="COG1267">
    <property type="taxonomic scope" value="Bacteria"/>
</dbReference>
<evidence type="ECO:0000313" key="5">
    <source>
        <dbReference type="Proteomes" id="UP000000647"/>
    </source>
</evidence>
<dbReference type="STRING" id="349124.Hhal_0894"/>
<dbReference type="Pfam" id="PF04608">
    <property type="entry name" value="PgpA"/>
    <property type="match status" value="1"/>
</dbReference>
<keyword evidence="5" id="KW-1185">Reference proteome</keyword>
<dbReference type="InterPro" id="IPR036681">
    <property type="entry name" value="PgpA-like_sf"/>
</dbReference>
<keyword evidence="1" id="KW-0595">Phospholipid degradation</keyword>
<feature type="transmembrane region" description="Helical" evidence="2">
    <location>
        <begin position="136"/>
        <end position="156"/>
    </location>
</feature>
<dbReference type="PIRSF" id="PIRSF006162">
    <property type="entry name" value="PgpA"/>
    <property type="match status" value="1"/>
</dbReference>
<dbReference type="EMBL" id="CP000544">
    <property type="protein sequence ID" value="ABM61670.1"/>
    <property type="molecule type" value="Genomic_DNA"/>
</dbReference>
<dbReference type="GO" id="GO:0009395">
    <property type="term" value="P:phospholipid catabolic process"/>
    <property type="evidence" value="ECO:0007669"/>
    <property type="project" value="UniProtKB-KW"/>
</dbReference>
<comment type="cofactor">
    <cofactor evidence="1">
        <name>Mg(2+)</name>
        <dbReference type="ChEBI" id="CHEBI:18420"/>
    </cofactor>
</comment>
<evidence type="ECO:0000259" key="3">
    <source>
        <dbReference type="Pfam" id="PF04608"/>
    </source>
</evidence>
<feature type="transmembrane region" description="Helical" evidence="2">
    <location>
        <begin position="89"/>
        <end position="115"/>
    </location>
</feature>
<feature type="transmembrane region" description="Helical" evidence="2">
    <location>
        <begin position="20"/>
        <end position="42"/>
    </location>
</feature>
<comment type="function">
    <text evidence="1">Lipid phosphatase which dephosphorylates phosphatidylglycerophosphate (PGP) to phosphatidylglycerol (PG).</text>
</comment>
<reference evidence="4 5" key="2">
    <citation type="journal article" date="2013" name="Stand. Genomic Sci.">
        <title>Complete genome sequence of Halorhodospira halophila SL1.</title>
        <authorList>
            <person name="Challacombe J.F."/>
            <person name="Majid S."/>
            <person name="Deole R."/>
            <person name="Brettin T.S."/>
            <person name="Bruce D."/>
            <person name="Delano S.F."/>
            <person name="Detter J.C."/>
            <person name="Gleasner C.D."/>
            <person name="Han C.S."/>
            <person name="Misra M."/>
            <person name="Reitenga K.G."/>
            <person name="Mikhailova N."/>
            <person name="Woyke T."/>
            <person name="Pitluck S."/>
            <person name="Nolan M."/>
            <person name="Land M.L."/>
            <person name="Saunders E."/>
            <person name="Tapia R."/>
            <person name="Lapidus A."/>
            <person name="Ivanova N."/>
            <person name="Hoff W.D."/>
        </authorList>
    </citation>
    <scope>NUCLEOTIDE SEQUENCE [LARGE SCALE GENOMIC DNA]</scope>
    <source>
        <strain evidence="5">DSM 244 / SL1</strain>
    </source>
</reference>
<name>A1WVF8_HALHL</name>
<dbReference type="GO" id="GO:0005886">
    <property type="term" value="C:plasma membrane"/>
    <property type="evidence" value="ECO:0007669"/>
    <property type="project" value="UniProtKB-SubCell"/>
</dbReference>
<keyword evidence="1" id="KW-0460">Magnesium</keyword>
<keyword evidence="1 2" id="KW-0812">Transmembrane</keyword>
<proteinExistence type="predicted"/>
<dbReference type="InterPro" id="IPR026037">
    <property type="entry name" value="PgpA"/>
</dbReference>
<keyword evidence="1" id="KW-0479">Metal-binding</keyword>
<dbReference type="GO" id="GO:0006655">
    <property type="term" value="P:phosphatidylglycerol biosynthetic process"/>
    <property type="evidence" value="ECO:0007669"/>
    <property type="project" value="UniProtKB-UniPathway"/>
</dbReference>
<keyword evidence="1" id="KW-0997">Cell inner membrane</keyword>
<reference evidence="5" key="1">
    <citation type="submission" date="2006-12" db="EMBL/GenBank/DDBJ databases">
        <title>Complete sequence of Halorhodospira halophila SL1.</title>
        <authorList>
            <consortium name="US DOE Joint Genome Institute"/>
            <person name="Copeland A."/>
            <person name="Lucas S."/>
            <person name="Lapidus A."/>
            <person name="Barry K."/>
            <person name="Detter J.C."/>
            <person name="Glavina del Rio T."/>
            <person name="Hammon N."/>
            <person name="Israni S."/>
            <person name="Dalin E."/>
            <person name="Tice H."/>
            <person name="Pitluck S."/>
            <person name="Saunders E."/>
            <person name="Brettin T."/>
            <person name="Bruce D."/>
            <person name="Han C."/>
            <person name="Tapia R."/>
            <person name="Schmutz J."/>
            <person name="Larimer F."/>
            <person name="Land M."/>
            <person name="Hauser L."/>
            <person name="Kyrpides N."/>
            <person name="Mikhailova N."/>
            <person name="Hoff W."/>
            <person name="Richardson P."/>
        </authorList>
    </citation>
    <scope>NUCLEOTIDE SEQUENCE [LARGE SCALE GENOMIC DNA]</scope>
    <source>
        <strain evidence="5">DSM 244 / SL1</strain>
    </source>
</reference>
<dbReference type="PANTHER" id="PTHR36305:SF1">
    <property type="entry name" value="PHOSPHATIDYLGLYCEROPHOSPHATASE A"/>
    <property type="match status" value="1"/>
</dbReference>
<dbReference type="Proteomes" id="UP000000647">
    <property type="component" value="Chromosome"/>
</dbReference>
<evidence type="ECO:0000313" key="4">
    <source>
        <dbReference type="EMBL" id="ABM61670.1"/>
    </source>
</evidence>
<evidence type="ECO:0000256" key="1">
    <source>
        <dbReference type="PIRNR" id="PIRNR006162"/>
    </source>
</evidence>
<dbReference type="InterPro" id="IPR007686">
    <property type="entry name" value="YutG/PgpA"/>
</dbReference>
<dbReference type="EC" id="3.1.3.27" evidence="1"/>
<dbReference type="AlphaFoldDB" id="A1WVF8"/>
<keyword evidence="1 4" id="KW-0378">Hydrolase</keyword>
<keyword evidence="1" id="KW-1003">Cell membrane</keyword>
<comment type="pathway">
    <text evidence="1">Phospholipid metabolism; phosphatidylglycerol biosynthesis; phosphatidylglycerol from CDP-diacylglycerol: step 2/2.</text>
</comment>
<protein>
    <recommendedName>
        <fullName evidence="1">Phosphatidylglycerophosphatase A</fullName>
        <ecNumber evidence="1">3.1.3.27</ecNumber>
    </recommendedName>
    <alternativeName>
        <fullName evidence="1">Phosphatidylglycerolphosphate phosphatase A</fullName>
    </alternativeName>
</protein>
<keyword evidence="2" id="KW-1133">Transmembrane helix</keyword>
<evidence type="ECO:0000256" key="2">
    <source>
        <dbReference type="SAM" id="Phobius"/>
    </source>
</evidence>
<feature type="transmembrane region" description="Helical" evidence="2">
    <location>
        <begin position="49"/>
        <end position="69"/>
    </location>
</feature>
<dbReference type="HOGENOM" id="CLU_103734_0_1_6"/>
<dbReference type="KEGG" id="hha:Hhal_0894"/>
<keyword evidence="1 2" id="KW-0472">Membrane</keyword>
<comment type="subcellular location">
    <subcellularLocation>
        <location evidence="1">Cell inner membrane</location>
        <topology evidence="1">Multi-pass membrane protein</topology>
    </subcellularLocation>
</comment>